<dbReference type="InterPro" id="IPR053185">
    <property type="entry name" value="SET_domain_protein"/>
</dbReference>
<dbReference type="GeneID" id="11519766"/>
<dbReference type="OrthoDB" id="3180714at2759"/>
<dbReference type="PROSITE" id="PS50280">
    <property type="entry name" value="SET"/>
    <property type="match status" value="1"/>
</dbReference>
<feature type="compositionally biased region" description="Basic and acidic residues" evidence="1">
    <location>
        <begin position="67"/>
        <end position="78"/>
    </location>
</feature>
<evidence type="ECO:0000313" key="4">
    <source>
        <dbReference type="Proteomes" id="UP000008181"/>
    </source>
</evidence>
<dbReference type="PANTHER" id="PTHR47332:SF4">
    <property type="entry name" value="SET DOMAIN-CONTAINING PROTEIN 5"/>
    <property type="match status" value="1"/>
</dbReference>
<feature type="compositionally biased region" description="Low complexity" evidence="1">
    <location>
        <begin position="80"/>
        <end position="89"/>
    </location>
</feature>
<name>G2REQ0_THETT</name>
<dbReference type="InterPro" id="IPR001214">
    <property type="entry name" value="SET_dom"/>
</dbReference>
<dbReference type="Gene3D" id="2.170.270.10">
    <property type="entry name" value="SET domain"/>
    <property type="match status" value="1"/>
</dbReference>
<dbReference type="RefSeq" id="XP_003656519.1">
    <property type="nucleotide sequence ID" value="XM_003656471.1"/>
</dbReference>
<accession>G2REQ0</accession>
<gene>
    <name evidence="3" type="ORF">THITE_2091683</name>
</gene>
<keyword evidence="4" id="KW-1185">Reference proteome</keyword>
<dbReference type="SUPFAM" id="SSF82199">
    <property type="entry name" value="SET domain"/>
    <property type="match status" value="1"/>
</dbReference>
<feature type="domain" description="SET" evidence="2">
    <location>
        <begin position="142"/>
        <end position="281"/>
    </location>
</feature>
<sequence length="322" mass="34606">MSTTQSSVAGLPAAALISLKADQSVLDRSCFAGFGAQHETEAAMPLPSNESVAAGISQLSIGSSKQEPPKREPRREGNENPEPTLLPEPAITGTPEGSGAATSPSGGGSSSQDEDVAGGWDPRDEEYPVAPPPSPADRKTAAGFEQFFRIQPSRLGGLGAFAVRELKRGETILVEKPILRTTHFRLMPDYHSLSEEAKRVYLSLHGGEDGDPFSRVERIKSLNSFVVPGGIAIFEIASRFNHACASVRNVQYVFDDERGVLSLTICQDVVPAGTELLLNYGGSPIDLYTTYGFRCACGGCTPLTDEDIRRLKDETYGIFEPW</sequence>
<organism evidence="3 4">
    <name type="scientific">Thermothielavioides terrestris (strain ATCC 38088 / NRRL 8126)</name>
    <name type="common">Thielavia terrestris</name>
    <dbReference type="NCBI Taxonomy" id="578455"/>
    <lineage>
        <taxon>Eukaryota</taxon>
        <taxon>Fungi</taxon>
        <taxon>Dikarya</taxon>
        <taxon>Ascomycota</taxon>
        <taxon>Pezizomycotina</taxon>
        <taxon>Sordariomycetes</taxon>
        <taxon>Sordariomycetidae</taxon>
        <taxon>Sordariales</taxon>
        <taxon>Chaetomiaceae</taxon>
        <taxon>Thermothielavioides</taxon>
        <taxon>Thermothielavioides terrestris</taxon>
    </lineage>
</organism>
<dbReference type="Pfam" id="PF00856">
    <property type="entry name" value="SET"/>
    <property type="match status" value="1"/>
</dbReference>
<dbReference type="EMBL" id="CP003013">
    <property type="protein sequence ID" value="AEO70183.1"/>
    <property type="molecule type" value="Genomic_DNA"/>
</dbReference>
<dbReference type="PANTHER" id="PTHR47332">
    <property type="entry name" value="SET DOMAIN-CONTAINING PROTEIN 5"/>
    <property type="match status" value="1"/>
</dbReference>
<proteinExistence type="predicted"/>
<feature type="region of interest" description="Disordered" evidence="1">
    <location>
        <begin position="59"/>
        <end position="139"/>
    </location>
</feature>
<evidence type="ECO:0000256" key="1">
    <source>
        <dbReference type="SAM" id="MobiDB-lite"/>
    </source>
</evidence>
<reference evidence="3 4" key="1">
    <citation type="journal article" date="2011" name="Nat. Biotechnol.">
        <title>Comparative genomic analysis of the thermophilic biomass-degrading fungi Myceliophthora thermophila and Thielavia terrestris.</title>
        <authorList>
            <person name="Berka R.M."/>
            <person name="Grigoriev I.V."/>
            <person name="Otillar R."/>
            <person name="Salamov A."/>
            <person name="Grimwood J."/>
            <person name="Reid I."/>
            <person name="Ishmael N."/>
            <person name="John T."/>
            <person name="Darmond C."/>
            <person name="Moisan M.-C."/>
            <person name="Henrissat B."/>
            <person name="Coutinho P.M."/>
            <person name="Lombard V."/>
            <person name="Natvig D.O."/>
            <person name="Lindquist E."/>
            <person name="Schmutz J."/>
            <person name="Lucas S."/>
            <person name="Harris P."/>
            <person name="Powlowski J."/>
            <person name="Bellemare A."/>
            <person name="Taylor D."/>
            <person name="Butler G."/>
            <person name="de Vries R.P."/>
            <person name="Allijn I.E."/>
            <person name="van den Brink J."/>
            <person name="Ushinsky S."/>
            <person name="Storms R."/>
            <person name="Powell A.J."/>
            <person name="Paulsen I.T."/>
            <person name="Elbourne L.D.H."/>
            <person name="Baker S.E."/>
            <person name="Magnuson J."/>
            <person name="LaBoissiere S."/>
            <person name="Clutterbuck A.J."/>
            <person name="Martinez D."/>
            <person name="Wogulis M."/>
            <person name="de Leon A.L."/>
            <person name="Rey M.W."/>
            <person name="Tsang A."/>
        </authorList>
    </citation>
    <scope>NUCLEOTIDE SEQUENCE [LARGE SCALE GENOMIC DNA]</scope>
    <source>
        <strain evidence="4">ATCC 38088 / NRRL 8126</strain>
    </source>
</reference>
<protein>
    <recommendedName>
        <fullName evidence="2">SET domain-containing protein</fullName>
    </recommendedName>
</protein>
<dbReference type="HOGENOM" id="CLU_863769_0_0_1"/>
<evidence type="ECO:0000259" key="2">
    <source>
        <dbReference type="PROSITE" id="PS50280"/>
    </source>
</evidence>
<dbReference type="Proteomes" id="UP000008181">
    <property type="component" value="Chromosome 5"/>
</dbReference>
<dbReference type="eggNOG" id="ENOG502SBR1">
    <property type="taxonomic scope" value="Eukaryota"/>
</dbReference>
<dbReference type="STRING" id="578455.G2REQ0"/>
<dbReference type="AlphaFoldDB" id="G2REQ0"/>
<dbReference type="KEGG" id="ttt:THITE_2091683"/>
<dbReference type="InterPro" id="IPR046341">
    <property type="entry name" value="SET_dom_sf"/>
</dbReference>
<evidence type="ECO:0000313" key="3">
    <source>
        <dbReference type="EMBL" id="AEO70183.1"/>
    </source>
</evidence>